<sequence length="112" mass="13490">LWERGYVYSYDKYDLLYDLTCFIVIDVYNKKFHCPIKSKPKHNSNKIYIDHAVKKRIVNDIYECIPAEKGISEIIFSYVWTYIKKEFITWLPIPEKLSVQLDELIPRILEII</sequence>
<dbReference type="AlphaFoldDB" id="X0SZF8"/>
<comment type="caution">
    <text evidence="1">The sequence shown here is derived from an EMBL/GenBank/DDBJ whole genome shotgun (WGS) entry which is preliminary data.</text>
</comment>
<dbReference type="EMBL" id="BARS01017657">
    <property type="protein sequence ID" value="GAF86578.1"/>
    <property type="molecule type" value="Genomic_DNA"/>
</dbReference>
<protein>
    <submittedName>
        <fullName evidence="1">Uncharacterized protein</fullName>
    </submittedName>
</protein>
<gene>
    <name evidence="1" type="ORF">S01H1_28849</name>
</gene>
<accession>X0SZF8</accession>
<organism evidence="1">
    <name type="scientific">marine sediment metagenome</name>
    <dbReference type="NCBI Taxonomy" id="412755"/>
    <lineage>
        <taxon>unclassified sequences</taxon>
        <taxon>metagenomes</taxon>
        <taxon>ecological metagenomes</taxon>
    </lineage>
</organism>
<name>X0SZF8_9ZZZZ</name>
<feature type="non-terminal residue" evidence="1">
    <location>
        <position position="1"/>
    </location>
</feature>
<evidence type="ECO:0000313" key="1">
    <source>
        <dbReference type="EMBL" id="GAF86578.1"/>
    </source>
</evidence>
<reference evidence="1" key="1">
    <citation type="journal article" date="2014" name="Front. Microbiol.">
        <title>High frequency of phylogenetically diverse reductive dehalogenase-homologous genes in deep subseafloor sedimentary metagenomes.</title>
        <authorList>
            <person name="Kawai M."/>
            <person name="Futagami T."/>
            <person name="Toyoda A."/>
            <person name="Takaki Y."/>
            <person name="Nishi S."/>
            <person name="Hori S."/>
            <person name="Arai W."/>
            <person name="Tsubouchi T."/>
            <person name="Morono Y."/>
            <person name="Uchiyama I."/>
            <person name="Ito T."/>
            <person name="Fujiyama A."/>
            <person name="Inagaki F."/>
            <person name="Takami H."/>
        </authorList>
    </citation>
    <scope>NUCLEOTIDE SEQUENCE</scope>
    <source>
        <strain evidence="1">Expedition CK06-06</strain>
    </source>
</reference>
<proteinExistence type="predicted"/>